<dbReference type="Gene3D" id="3.10.130.10">
    <property type="entry name" value="Ribonuclease A-like domain"/>
    <property type="match status" value="1"/>
</dbReference>
<dbReference type="GO" id="GO:0003676">
    <property type="term" value="F:nucleic acid binding"/>
    <property type="evidence" value="ECO:0007669"/>
    <property type="project" value="InterPro"/>
</dbReference>
<sequence length="230" mass="25853">MWRGAPQYNVSTSVLDSGDGVLWVTLSISLPPNTVGSVHATEFLISNDHSISPQTFSQSFRCLLANLRLACSFGLIQHLSHDYPHPMSQDITWSKIRDAKMSVKKCDTEMKKKKIYADRNKCKDVNTFILSDYKQVKAICNGQGRYDQTNGTTKSVAKFRIVRCDLKNNGARKPKCQYKGKLLTNRIVVVKCEGKLPVHYCGDEMTFESNNATIGKIPMRSTSVPTNIHF</sequence>
<proteinExistence type="inferred from homology"/>
<evidence type="ECO:0000256" key="2">
    <source>
        <dbReference type="ARBA" id="ARBA00005600"/>
    </source>
</evidence>
<keyword evidence="7" id="KW-1015">Disulfide bond</keyword>
<name>A0A3B4ET20_9CICH</name>
<dbReference type="GO" id="GO:0005576">
    <property type="term" value="C:extracellular region"/>
    <property type="evidence" value="ECO:0007669"/>
    <property type="project" value="UniProtKB-SubCell"/>
</dbReference>
<dbReference type="PROSITE" id="PS00127">
    <property type="entry name" value="RNASE_PANCREATIC"/>
    <property type="match status" value="1"/>
</dbReference>
<keyword evidence="5 8" id="KW-0255">Endonuclease</keyword>
<dbReference type="SMART" id="SM00092">
    <property type="entry name" value="RNAse_Pc"/>
    <property type="match status" value="1"/>
</dbReference>
<dbReference type="GeneTree" id="ENSGT01150000287131"/>
<evidence type="ECO:0000256" key="6">
    <source>
        <dbReference type="ARBA" id="ARBA00022801"/>
    </source>
</evidence>
<dbReference type="Ensembl" id="ENSPNYT00000001225.1">
    <property type="protein sequence ID" value="ENSPNYP00000001205.1"/>
    <property type="gene ID" value="ENSPNYG00000000976.1"/>
</dbReference>
<keyword evidence="4 8" id="KW-0540">Nuclease</keyword>
<dbReference type="STRING" id="303518.ENSPNYP00000001205"/>
<dbReference type="GO" id="GO:0004519">
    <property type="term" value="F:endonuclease activity"/>
    <property type="evidence" value="ECO:0007669"/>
    <property type="project" value="UniProtKB-KW"/>
</dbReference>
<dbReference type="PANTHER" id="PTHR11437:SF10">
    <property type="entry name" value="ANGIOGENIN-RELATED"/>
    <property type="match status" value="1"/>
</dbReference>
<feature type="domain" description="Ribonuclease A-domain" evidence="9">
    <location>
        <begin position="89"/>
        <end position="206"/>
    </location>
</feature>
<evidence type="ECO:0000256" key="1">
    <source>
        <dbReference type="ARBA" id="ARBA00004613"/>
    </source>
</evidence>
<reference evidence="10" key="1">
    <citation type="submission" date="2023-09" db="UniProtKB">
        <authorList>
            <consortium name="Ensembl"/>
        </authorList>
    </citation>
    <scope>IDENTIFICATION</scope>
</reference>
<comment type="subcellular location">
    <subcellularLocation>
        <location evidence="1">Secreted</location>
    </subcellularLocation>
</comment>
<dbReference type="AlphaFoldDB" id="A0A3B4ET20"/>
<dbReference type="GO" id="GO:0016787">
    <property type="term" value="F:hydrolase activity"/>
    <property type="evidence" value="ECO:0007669"/>
    <property type="project" value="UniProtKB-KW"/>
</dbReference>
<evidence type="ECO:0000256" key="3">
    <source>
        <dbReference type="ARBA" id="ARBA00022525"/>
    </source>
</evidence>
<evidence type="ECO:0000256" key="7">
    <source>
        <dbReference type="ARBA" id="ARBA00023157"/>
    </source>
</evidence>
<evidence type="ECO:0000256" key="8">
    <source>
        <dbReference type="RuleBase" id="RU000651"/>
    </source>
</evidence>
<evidence type="ECO:0000256" key="5">
    <source>
        <dbReference type="ARBA" id="ARBA00022759"/>
    </source>
</evidence>
<dbReference type="GO" id="GO:0050830">
    <property type="term" value="P:defense response to Gram-positive bacterium"/>
    <property type="evidence" value="ECO:0007669"/>
    <property type="project" value="TreeGrafter"/>
</dbReference>
<accession>A0A3B4ET20</accession>
<dbReference type="PANTHER" id="PTHR11437">
    <property type="entry name" value="RIBONUCLEASE"/>
    <property type="match status" value="1"/>
</dbReference>
<dbReference type="InterPro" id="IPR001427">
    <property type="entry name" value="RNaseA"/>
</dbReference>
<dbReference type="GO" id="GO:0004540">
    <property type="term" value="F:RNA nuclease activity"/>
    <property type="evidence" value="ECO:0007669"/>
    <property type="project" value="TreeGrafter"/>
</dbReference>
<evidence type="ECO:0000259" key="9">
    <source>
        <dbReference type="SMART" id="SM00092"/>
    </source>
</evidence>
<dbReference type="SUPFAM" id="SSF54076">
    <property type="entry name" value="RNase A-like"/>
    <property type="match status" value="1"/>
</dbReference>
<dbReference type="GO" id="GO:0050829">
    <property type="term" value="P:defense response to Gram-negative bacterium"/>
    <property type="evidence" value="ECO:0007669"/>
    <property type="project" value="TreeGrafter"/>
</dbReference>
<dbReference type="GO" id="GO:0001525">
    <property type="term" value="P:angiogenesis"/>
    <property type="evidence" value="ECO:0007669"/>
    <property type="project" value="TreeGrafter"/>
</dbReference>
<dbReference type="Pfam" id="PF00074">
    <property type="entry name" value="RnaseA"/>
    <property type="match status" value="1"/>
</dbReference>
<evidence type="ECO:0000256" key="4">
    <source>
        <dbReference type="ARBA" id="ARBA00022722"/>
    </source>
</evidence>
<dbReference type="InterPro" id="IPR036816">
    <property type="entry name" value="RNaseA-like_dom_sf"/>
</dbReference>
<keyword evidence="3" id="KW-0964">Secreted</keyword>
<organism evidence="10">
    <name type="scientific">Pundamilia nyererei</name>
    <dbReference type="NCBI Taxonomy" id="303518"/>
    <lineage>
        <taxon>Eukaryota</taxon>
        <taxon>Metazoa</taxon>
        <taxon>Chordata</taxon>
        <taxon>Craniata</taxon>
        <taxon>Vertebrata</taxon>
        <taxon>Euteleostomi</taxon>
        <taxon>Actinopterygii</taxon>
        <taxon>Neopterygii</taxon>
        <taxon>Teleostei</taxon>
        <taxon>Neoteleostei</taxon>
        <taxon>Acanthomorphata</taxon>
        <taxon>Ovalentaria</taxon>
        <taxon>Cichlomorphae</taxon>
        <taxon>Cichliformes</taxon>
        <taxon>Cichlidae</taxon>
        <taxon>African cichlids</taxon>
        <taxon>Pseudocrenilabrinae</taxon>
        <taxon>Haplochromini</taxon>
        <taxon>Pundamilia</taxon>
    </lineage>
</organism>
<keyword evidence="6 8" id="KW-0378">Hydrolase</keyword>
<dbReference type="InterPro" id="IPR023412">
    <property type="entry name" value="RNaseA_domain"/>
</dbReference>
<comment type="similarity">
    <text evidence="2 8">Belongs to the pancreatic ribonuclease family.</text>
</comment>
<evidence type="ECO:0000313" key="10">
    <source>
        <dbReference type="Ensembl" id="ENSPNYP00000001205.1"/>
    </source>
</evidence>
<protein>
    <recommendedName>
        <fullName evidence="9">Ribonuclease A-domain domain-containing protein</fullName>
    </recommendedName>
</protein>
<dbReference type="InterPro" id="IPR023411">
    <property type="entry name" value="RNaseA_AS"/>
</dbReference>